<keyword evidence="3 6" id="KW-0418">Kinase</keyword>
<evidence type="ECO:0000313" key="7">
    <source>
        <dbReference type="Proteomes" id="UP000440224"/>
    </source>
</evidence>
<sequence>MRARAELLDGLLELHRYEDRSARRSVFRQSITSLAIEASIDGPPPLDGLSAEALLAGIRVALADGLFDDLGWLAPAAAAVALYEITGALPLGPERREIGRRVLAQLYDGSASTFVALATRMALGSARALAGAPVRARIALALQLPSSVDVPVDPLALALVSRRDLARDWVGAASTGSLPERRLAARLLERAAREAVRRAGQGDDDALRLFRGFVENAPASTGRATAPDVVAPAYHLLLADRETLVWRHVAAARGLLAGALPELHHEIHKNLAPNLSPTEWRRAATSLVASIAVDPDKNLEASRALLASELLREDPGLAITMVWGLPRAADAEPEAAEALLEAITTTQPIAVADSVAELRVELGPAFGARARAACTQALAVSLAAPQTDDGLTALGQSILRDLEGREPSELAATVRSALDAFVESGSREAHARALAALDLAASTLDALDALDAGAGPVSSPRAALLPGLPQTSLSRRAAARLVRELDSNLYESGALRSLLLLERRGSGTEGAALGLDALDDRITRFLLRVEAQSPPEGAPPHATFHQRNLRALLHVVDGESEGDGDSDAGRGRGKRRLLDTCDVLSKRLAKEPGSPLRRAVVATVARAFDALVRTHAADAADVLLFACMRSGDPETLAILAEASVHPDVRRLLDCQARFTAALDAAASDRASAERMDAALAALEALVADLPQGASQRTEALRTALARLARGLDAVRAARALGPLAESATKEGSPLVSLEDALVSIARLTASARRRFGDGEGDETPHSTILGAHALALAAGMAREGGATPELKAAIEKLVEATRASVPAPLAVLAALVLPRLCDLPGQRVGGATSEPDDLPTTDLPLPAWLPPRRTLGGFFVHKRLGGGAVGTVFVVTRAEERHDPSAERFALKVPDYDATAARSVSEAEFLKLFRDEAGALLSLPDHPNLPRFVTFDAGARPKPILVMELIEGIRADQLIDSRSLTIQTALALLDGVLGGLEAMHSVRIGHLDIKPSNVILRGGKGPVLVDFGLAGRHIRPGCATANYGAPEVWGIVPEGATATPLTADIYSFGCLAYEALTGDTLFDGPSDVALISAHLTHDGLPPKVRRLSQGRLASVGMFLFQCLRHNPEQRMTATSLRAELRRIAPELLRLRWPIAD</sequence>
<name>A0A6N7PYU0_9BACT</name>
<keyword evidence="1" id="KW-0808">Transferase</keyword>
<evidence type="ECO:0000256" key="1">
    <source>
        <dbReference type="ARBA" id="ARBA00022679"/>
    </source>
</evidence>
<dbReference type="InterPro" id="IPR011009">
    <property type="entry name" value="Kinase-like_dom_sf"/>
</dbReference>
<dbReference type="GO" id="GO:0004674">
    <property type="term" value="F:protein serine/threonine kinase activity"/>
    <property type="evidence" value="ECO:0007669"/>
    <property type="project" value="TreeGrafter"/>
</dbReference>
<keyword evidence="2" id="KW-0547">Nucleotide-binding</keyword>
<evidence type="ECO:0000256" key="2">
    <source>
        <dbReference type="ARBA" id="ARBA00022741"/>
    </source>
</evidence>
<accession>A0A6N7PYU0</accession>
<keyword evidence="4" id="KW-0067">ATP-binding</keyword>
<dbReference type="GO" id="GO:0005524">
    <property type="term" value="F:ATP binding"/>
    <property type="evidence" value="ECO:0007669"/>
    <property type="project" value="UniProtKB-KW"/>
</dbReference>
<dbReference type="InterPro" id="IPR008271">
    <property type="entry name" value="Ser/Thr_kinase_AS"/>
</dbReference>
<protein>
    <submittedName>
        <fullName evidence="6">Protein kinase</fullName>
    </submittedName>
</protein>
<organism evidence="6 7">
    <name type="scientific">Polyangium spumosum</name>
    <dbReference type="NCBI Taxonomy" id="889282"/>
    <lineage>
        <taxon>Bacteria</taxon>
        <taxon>Pseudomonadati</taxon>
        <taxon>Myxococcota</taxon>
        <taxon>Polyangia</taxon>
        <taxon>Polyangiales</taxon>
        <taxon>Polyangiaceae</taxon>
        <taxon>Polyangium</taxon>
    </lineage>
</organism>
<evidence type="ECO:0000313" key="6">
    <source>
        <dbReference type="EMBL" id="MRG96036.1"/>
    </source>
</evidence>
<dbReference type="InterPro" id="IPR000719">
    <property type="entry name" value="Prot_kinase_dom"/>
</dbReference>
<keyword evidence="7" id="KW-1185">Reference proteome</keyword>
<dbReference type="Proteomes" id="UP000440224">
    <property type="component" value="Unassembled WGS sequence"/>
</dbReference>
<proteinExistence type="predicted"/>
<comment type="caution">
    <text evidence="6">The sequence shown here is derived from an EMBL/GenBank/DDBJ whole genome shotgun (WGS) entry which is preliminary data.</text>
</comment>
<dbReference type="PANTHER" id="PTHR43289:SF6">
    <property type="entry name" value="SERINE_THREONINE-PROTEIN KINASE NEKL-3"/>
    <property type="match status" value="1"/>
</dbReference>
<evidence type="ECO:0000259" key="5">
    <source>
        <dbReference type="PROSITE" id="PS50011"/>
    </source>
</evidence>
<dbReference type="PANTHER" id="PTHR43289">
    <property type="entry name" value="MITOGEN-ACTIVATED PROTEIN KINASE KINASE KINASE 20-RELATED"/>
    <property type="match status" value="1"/>
</dbReference>
<evidence type="ECO:0000256" key="4">
    <source>
        <dbReference type="ARBA" id="ARBA00022840"/>
    </source>
</evidence>
<feature type="domain" description="Protein kinase" evidence="5">
    <location>
        <begin position="858"/>
        <end position="1131"/>
    </location>
</feature>
<dbReference type="PROSITE" id="PS00108">
    <property type="entry name" value="PROTEIN_KINASE_ST"/>
    <property type="match status" value="1"/>
</dbReference>
<dbReference type="SUPFAM" id="SSF56112">
    <property type="entry name" value="Protein kinase-like (PK-like)"/>
    <property type="match status" value="1"/>
</dbReference>
<dbReference type="Pfam" id="PF00069">
    <property type="entry name" value="Pkinase"/>
    <property type="match status" value="1"/>
</dbReference>
<dbReference type="CDD" id="cd14014">
    <property type="entry name" value="STKc_PknB_like"/>
    <property type="match status" value="1"/>
</dbReference>
<evidence type="ECO:0000256" key="3">
    <source>
        <dbReference type="ARBA" id="ARBA00022777"/>
    </source>
</evidence>
<dbReference type="OrthoDB" id="5486871at2"/>
<dbReference type="EMBL" id="WJIE01000010">
    <property type="protein sequence ID" value="MRG96036.1"/>
    <property type="molecule type" value="Genomic_DNA"/>
</dbReference>
<dbReference type="RefSeq" id="WP_153822849.1">
    <property type="nucleotide sequence ID" value="NZ_WJIE01000010.1"/>
</dbReference>
<reference evidence="6 7" key="1">
    <citation type="submission" date="2019-10" db="EMBL/GenBank/DDBJ databases">
        <title>A soil myxobacterium in the family Polyangiaceae.</title>
        <authorList>
            <person name="Li Y."/>
            <person name="Wang J."/>
        </authorList>
    </citation>
    <scope>NUCLEOTIDE SEQUENCE [LARGE SCALE GENOMIC DNA]</scope>
    <source>
        <strain evidence="6 7">DSM 14734</strain>
    </source>
</reference>
<gene>
    <name evidence="6" type="ORF">GF068_29565</name>
</gene>
<dbReference type="SMART" id="SM00220">
    <property type="entry name" value="S_TKc"/>
    <property type="match status" value="1"/>
</dbReference>
<dbReference type="AlphaFoldDB" id="A0A6N7PYU0"/>
<dbReference type="Gene3D" id="1.10.510.10">
    <property type="entry name" value="Transferase(Phosphotransferase) domain 1"/>
    <property type="match status" value="1"/>
</dbReference>
<dbReference type="PROSITE" id="PS50011">
    <property type="entry name" value="PROTEIN_KINASE_DOM"/>
    <property type="match status" value="1"/>
</dbReference>